<dbReference type="PROSITE" id="PS50943">
    <property type="entry name" value="HTH_CROC1"/>
    <property type="match status" value="1"/>
</dbReference>
<dbReference type="GO" id="GO:0003677">
    <property type="term" value="F:DNA binding"/>
    <property type="evidence" value="ECO:0007669"/>
    <property type="project" value="InterPro"/>
</dbReference>
<dbReference type="AlphaFoldDB" id="A0A6I8M4U7"/>
<gene>
    <name evidence="2" type="ORF">AA23TX_07570</name>
</gene>
<dbReference type="RefSeq" id="WP_230862994.1">
    <property type="nucleotide sequence ID" value="NZ_CABVGP010000003.1"/>
</dbReference>
<keyword evidence="3" id="KW-1185">Reference proteome</keyword>
<evidence type="ECO:0000259" key="1">
    <source>
        <dbReference type="PROSITE" id="PS50943"/>
    </source>
</evidence>
<dbReference type="EMBL" id="CABVGP010000003">
    <property type="protein sequence ID" value="VVJ22653.1"/>
    <property type="molecule type" value="Genomic_DNA"/>
</dbReference>
<dbReference type="CDD" id="cd00093">
    <property type="entry name" value="HTH_XRE"/>
    <property type="match status" value="1"/>
</dbReference>
<dbReference type="Gene3D" id="1.10.260.40">
    <property type="entry name" value="lambda repressor-like DNA-binding domains"/>
    <property type="match status" value="1"/>
</dbReference>
<organism evidence="2 3">
    <name type="scientific">Amycolatopsis camponoti</name>
    <dbReference type="NCBI Taxonomy" id="2606593"/>
    <lineage>
        <taxon>Bacteria</taxon>
        <taxon>Bacillati</taxon>
        <taxon>Actinomycetota</taxon>
        <taxon>Actinomycetes</taxon>
        <taxon>Pseudonocardiales</taxon>
        <taxon>Pseudonocardiaceae</taxon>
        <taxon>Amycolatopsis</taxon>
    </lineage>
</organism>
<feature type="domain" description="HTH cro/C1-type" evidence="1">
    <location>
        <begin position="14"/>
        <end position="40"/>
    </location>
</feature>
<accession>A0A6I8M4U7</accession>
<reference evidence="2 3" key="1">
    <citation type="submission" date="2019-09" db="EMBL/GenBank/DDBJ databases">
        <authorList>
            <person name="Leyn A S."/>
        </authorList>
    </citation>
    <scope>NUCLEOTIDE SEQUENCE [LARGE SCALE GENOMIC DNA]</scope>
    <source>
        <strain evidence="2">AA231_1</strain>
    </source>
</reference>
<protein>
    <recommendedName>
        <fullName evidence="1">HTH cro/C1-type domain-containing protein</fullName>
    </recommendedName>
</protein>
<evidence type="ECO:0000313" key="3">
    <source>
        <dbReference type="Proteomes" id="UP000399805"/>
    </source>
</evidence>
<dbReference type="InterPro" id="IPR010982">
    <property type="entry name" value="Lambda_DNA-bd_dom_sf"/>
</dbReference>
<dbReference type="Proteomes" id="UP000399805">
    <property type="component" value="Unassembled WGS sequence"/>
</dbReference>
<name>A0A6I8M4U7_9PSEU</name>
<proteinExistence type="predicted"/>
<dbReference type="InterPro" id="IPR001387">
    <property type="entry name" value="Cro/C1-type_HTH"/>
</dbReference>
<sequence length="484" mass="51909">MTQLHWTGREAAILRAAMRMTLREFASRLGVAATTVSGWEARGETITPAPVSQAILDTALARAGEDGQERFAQGVREHRQATALSKASVTTVDSALPADVSLEVPGGEFDASLDDTVRTIEEFAARDMATRRSVLVGLSLLAGEQLVQQVRRWTASLPLVQVQADQLGDPEMGGLEQSVVFFRQWDSSGRGGLHRKAVVGQLVAVAEAASQPASPATHRRLLQVVAELAQLAGWMTYDTGAFGLAQRYYLLALDACRHAGAADLGAKIIGDMTQMSTALGWYDESLSLVRTAVATLPRNGNALVRSELFGLEARACAQLGPAEASSARRAIDACLDTFDNASSDKPDWVHYLNRAEAECLAANAFTELALAERRHALSTTYAAQAEQHVANTIDARGGIYLRSRILDELRLGRIRLAQHEPAEAARIGISALRQASEMRSTVVTKWLIGLAGPLNKDYGAVAEVSDFVEALTAYVQDSAQGGTS</sequence>
<evidence type="ECO:0000313" key="2">
    <source>
        <dbReference type="EMBL" id="VVJ22653.1"/>
    </source>
</evidence>